<feature type="transmembrane region" description="Helical" evidence="6">
    <location>
        <begin position="117"/>
        <end position="139"/>
    </location>
</feature>
<comment type="similarity">
    <text evidence="2">Belongs to the Orai family.</text>
</comment>
<dbReference type="Proteomes" id="UP001515480">
    <property type="component" value="Unassembled WGS sequence"/>
</dbReference>
<proteinExistence type="inferred from homology"/>
<evidence type="ECO:0000256" key="2">
    <source>
        <dbReference type="ARBA" id="ARBA00008062"/>
    </source>
</evidence>
<organism evidence="7 8">
    <name type="scientific">Prymnesium parvum</name>
    <name type="common">Toxic golden alga</name>
    <dbReference type="NCBI Taxonomy" id="97485"/>
    <lineage>
        <taxon>Eukaryota</taxon>
        <taxon>Haptista</taxon>
        <taxon>Haptophyta</taxon>
        <taxon>Prymnesiophyceae</taxon>
        <taxon>Prymnesiales</taxon>
        <taxon>Prymnesiaceae</taxon>
        <taxon>Prymnesium</taxon>
    </lineage>
</organism>
<feature type="transmembrane region" description="Helical" evidence="6">
    <location>
        <begin position="145"/>
        <end position="164"/>
    </location>
</feature>
<evidence type="ECO:0000313" key="7">
    <source>
        <dbReference type="EMBL" id="KAL1512188.1"/>
    </source>
</evidence>
<evidence type="ECO:0000313" key="8">
    <source>
        <dbReference type="Proteomes" id="UP001515480"/>
    </source>
</evidence>
<keyword evidence="8" id="KW-1185">Reference proteome</keyword>
<sequence length="233" mass="25854">MLYADKNALRTSLKVNMLRIRERELSYYTNNCLSISTSAALLAGFAWYGLTEVPFNEKANVYTQTLYLVVTTLIMGLELLTVVNATLCAILGPGLALRGPDGSMHDAVTGMMIHYRFTLACFTGGIIFFMISALLYAWMQFNAELAVPMTLVIIYFLVKIYGYFWRIYNRFKLPAENVISGAFNVDASPAENQARQAQQAAEMEELRKKYAQLPESVKSSLGISSGAGPSNAH</sequence>
<dbReference type="AlphaFoldDB" id="A0AB34J3E4"/>
<dbReference type="Gene3D" id="1.20.140.140">
    <property type="entry name" value="Calcium release-activated calcium channel protein Orai"/>
    <property type="match status" value="1"/>
</dbReference>
<keyword evidence="5 6" id="KW-0472">Membrane</keyword>
<dbReference type="InterPro" id="IPR038350">
    <property type="entry name" value="Orai_sf"/>
</dbReference>
<dbReference type="GO" id="GO:0016020">
    <property type="term" value="C:membrane"/>
    <property type="evidence" value="ECO:0007669"/>
    <property type="project" value="UniProtKB-SubCell"/>
</dbReference>
<keyword evidence="3 6" id="KW-0812">Transmembrane</keyword>
<evidence type="ECO:0000256" key="5">
    <source>
        <dbReference type="ARBA" id="ARBA00023136"/>
    </source>
</evidence>
<protein>
    <submittedName>
        <fullName evidence="7">Uncharacterized protein</fullName>
    </submittedName>
</protein>
<comment type="caution">
    <text evidence="7">The sequence shown here is derived from an EMBL/GenBank/DDBJ whole genome shotgun (WGS) entry which is preliminary data.</text>
</comment>
<dbReference type="Pfam" id="PF07856">
    <property type="entry name" value="Orai-1"/>
    <property type="match status" value="1"/>
</dbReference>
<dbReference type="InterPro" id="IPR012446">
    <property type="entry name" value="CRAC_channel"/>
</dbReference>
<accession>A0AB34J3E4</accession>
<evidence type="ECO:0000256" key="1">
    <source>
        <dbReference type="ARBA" id="ARBA00004141"/>
    </source>
</evidence>
<feature type="transmembrane region" description="Helical" evidence="6">
    <location>
        <begin position="27"/>
        <end position="48"/>
    </location>
</feature>
<evidence type="ECO:0000256" key="4">
    <source>
        <dbReference type="ARBA" id="ARBA00022989"/>
    </source>
</evidence>
<dbReference type="EMBL" id="JBGBPQ010000013">
    <property type="protein sequence ID" value="KAL1512188.1"/>
    <property type="molecule type" value="Genomic_DNA"/>
</dbReference>
<feature type="transmembrane region" description="Helical" evidence="6">
    <location>
        <begin position="68"/>
        <end position="96"/>
    </location>
</feature>
<name>A0AB34J3E4_PRYPA</name>
<comment type="subcellular location">
    <subcellularLocation>
        <location evidence="1">Membrane</location>
        <topology evidence="1">Multi-pass membrane protein</topology>
    </subcellularLocation>
</comment>
<gene>
    <name evidence="7" type="ORF">AB1Y20_005453</name>
</gene>
<keyword evidence="4 6" id="KW-1133">Transmembrane helix</keyword>
<evidence type="ECO:0000256" key="6">
    <source>
        <dbReference type="SAM" id="Phobius"/>
    </source>
</evidence>
<evidence type="ECO:0000256" key="3">
    <source>
        <dbReference type="ARBA" id="ARBA00022692"/>
    </source>
</evidence>
<reference evidence="7 8" key="1">
    <citation type="journal article" date="2024" name="Science">
        <title>Giant polyketide synthase enzymes in the biosynthesis of giant marine polyether toxins.</title>
        <authorList>
            <person name="Fallon T.R."/>
            <person name="Shende V.V."/>
            <person name="Wierzbicki I.H."/>
            <person name="Pendleton A.L."/>
            <person name="Watervoot N.F."/>
            <person name="Auber R.P."/>
            <person name="Gonzalez D.J."/>
            <person name="Wisecaver J.H."/>
            <person name="Moore B.S."/>
        </authorList>
    </citation>
    <scope>NUCLEOTIDE SEQUENCE [LARGE SCALE GENOMIC DNA]</scope>
    <source>
        <strain evidence="7 8">12B1</strain>
    </source>
</reference>